<dbReference type="OrthoDB" id="185373at2759"/>
<feature type="transmembrane region" description="Helical" evidence="1">
    <location>
        <begin position="12"/>
        <end position="35"/>
    </location>
</feature>
<dbReference type="EMBL" id="CAJNDS010002212">
    <property type="protein sequence ID" value="CAE7375487.1"/>
    <property type="molecule type" value="Genomic_DNA"/>
</dbReference>
<evidence type="ECO:0000313" key="4">
    <source>
        <dbReference type="Proteomes" id="UP000604046"/>
    </source>
</evidence>
<dbReference type="SUPFAM" id="SSF48317">
    <property type="entry name" value="Acid phosphatase/Vanadium-dependent haloperoxidase"/>
    <property type="match status" value="1"/>
</dbReference>
<dbReference type="PANTHER" id="PTHR14969">
    <property type="entry name" value="SPHINGOSINE-1-PHOSPHATE PHOSPHOHYDROLASE"/>
    <property type="match status" value="1"/>
</dbReference>
<dbReference type="PANTHER" id="PTHR14969:SF13">
    <property type="entry name" value="AT30094P"/>
    <property type="match status" value="1"/>
</dbReference>
<feature type="domain" description="Phosphatidic acid phosphatase type 2/haloperoxidase" evidence="2">
    <location>
        <begin position="42"/>
        <end position="161"/>
    </location>
</feature>
<name>A0A812QD36_9DINO</name>
<evidence type="ECO:0000256" key="1">
    <source>
        <dbReference type="SAM" id="Phobius"/>
    </source>
</evidence>
<accession>A0A812QD36</accession>
<dbReference type="Gene3D" id="1.20.144.10">
    <property type="entry name" value="Phosphatidic acid phosphatase type 2/haloperoxidase"/>
    <property type="match status" value="1"/>
</dbReference>
<dbReference type="Pfam" id="PF01569">
    <property type="entry name" value="PAP2"/>
    <property type="match status" value="1"/>
</dbReference>
<dbReference type="Proteomes" id="UP000604046">
    <property type="component" value="Unassembled WGS sequence"/>
</dbReference>
<dbReference type="AlphaFoldDB" id="A0A812QD36"/>
<evidence type="ECO:0000259" key="2">
    <source>
        <dbReference type="Pfam" id="PF01569"/>
    </source>
</evidence>
<dbReference type="GO" id="GO:0042392">
    <property type="term" value="F:sphingosine-1-phosphate phosphatase activity"/>
    <property type="evidence" value="ECO:0007669"/>
    <property type="project" value="TreeGrafter"/>
</dbReference>
<proteinExistence type="predicted"/>
<dbReference type="InterPro" id="IPR036938">
    <property type="entry name" value="PAP2/HPO_sf"/>
</dbReference>
<protein>
    <recommendedName>
        <fullName evidence="2">Phosphatidic acid phosphatase type 2/haloperoxidase domain-containing protein</fullName>
    </recommendedName>
</protein>
<reference evidence="3" key="1">
    <citation type="submission" date="2021-02" db="EMBL/GenBank/DDBJ databases">
        <authorList>
            <person name="Dougan E. K."/>
            <person name="Rhodes N."/>
            <person name="Thang M."/>
            <person name="Chan C."/>
        </authorList>
    </citation>
    <scope>NUCLEOTIDE SEQUENCE</scope>
</reference>
<sequence length="190" mass="20090">MVAEPRALQNLSTVVVGLVATSIPAGLSLAAGFLWTARVEWAWTILGAVLLDLGVLHLKALLQHPRPVSHPAYVLPSEGPFGMPSEHAAFAAFLVGQLHARQTRLAAAGFRRSVRAACLGLLVLWALGVILMRYITGAHSIVQLLAGAGCGLCASIVWWKLEAGPLADAMVLGQCFTDSARRCVIALYGC</sequence>
<keyword evidence="1" id="KW-1133">Transmembrane helix</keyword>
<organism evidence="3 4">
    <name type="scientific">Symbiodinium natans</name>
    <dbReference type="NCBI Taxonomy" id="878477"/>
    <lineage>
        <taxon>Eukaryota</taxon>
        <taxon>Sar</taxon>
        <taxon>Alveolata</taxon>
        <taxon>Dinophyceae</taxon>
        <taxon>Suessiales</taxon>
        <taxon>Symbiodiniaceae</taxon>
        <taxon>Symbiodinium</taxon>
    </lineage>
</organism>
<feature type="transmembrane region" description="Helical" evidence="1">
    <location>
        <begin position="141"/>
        <end position="161"/>
    </location>
</feature>
<keyword evidence="4" id="KW-1185">Reference proteome</keyword>
<gene>
    <name evidence="3" type="ORF">SNAT2548_LOCUS20513</name>
</gene>
<keyword evidence="1" id="KW-0472">Membrane</keyword>
<dbReference type="InterPro" id="IPR000326">
    <property type="entry name" value="PAP2/HPO"/>
</dbReference>
<evidence type="ECO:0000313" key="3">
    <source>
        <dbReference type="EMBL" id="CAE7375487.1"/>
    </source>
</evidence>
<comment type="caution">
    <text evidence="3">The sequence shown here is derived from an EMBL/GenBank/DDBJ whole genome shotgun (WGS) entry which is preliminary data.</text>
</comment>
<feature type="transmembrane region" description="Helical" evidence="1">
    <location>
        <begin position="114"/>
        <end position="135"/>
    </location>
</feature>
<keyword evidence="1" id="KW-0812">Transmembrane</keyword>
<feature type="transmembrane region" description="Helical" evidence="1">
    <location>
        <begin position="41"/>
        <end position="62"/>
    </location>
</feature>